<protein>
    <recommendedName>
        <fullName evidence="6">Serine aminopeptidase S33 domain-containing protein</fullName>
    </recommendedName>
</protein>
<dbReference type="InterPro" id="IPR022742">
    <property type="entry name" value="Hydrolase_4"/>
</dbReference>
<evidence type="ECO:0000259" key="2">
    <source>
        <dbReference type="Pfam" id="PF00561"/>
    </source>
</evidence>
<gene>
    <name evidence="5" type="ORF">LSP00402_LOCUS8400</name>
</gene>
<dbReference type="Pfam" id="PF00561">
    <property type="entry name" value="Abhydrolase_1"/>
    <property type="match status" value="1"/>
</dbReference>
<feature type="region of interest" description="Disordered" evidence="1">
    <location>
        <begin position="411"/>
        <end position="464"/>
    </location>
</feature>
<dbReference type="SUPFAM" id="SSF53474">
    <property type="entry name" value="alpha/beta-Hydrolases"/>
    <property type="match status" value="1"/>
</dbReference>
<dbReference type="InterPro" id="IPR004152">
    <property type="entry name" value="GAT_dom"/>
</dbReference>
<evidence type="ECO:0000256" key="1">
    <source>
        <dbReference type="SAM" id="MobiDB-lite"/>
    </source>
</evidence>
<dbReference type="PANTHER" id="PTHR12277">
    <property type="entry name" value="ALPHA/BETA HYDROLASE DOMAIN-CONTAINING PROTEIN"/>
    <property type="match status" value="1"/>
</dbReference>
<feature type="domain" description="AB hydrolase-1" evidence="2">
    <location>
        <begin position="55"/>
        <end position="182"/>
    </location>
</feature>
<feature type="domain" description="GAT" evidence="3">
    <location>
        <begin position="340"/>
        <end position="407"/>
    </location>
</feature>
<dbReference type="SUPFAM" id="SSF89009">
    <property type="entry name" value="GAT-like domain"/>
    <property type="match status" value="1"/>
</dbReference>
<accession>A0A7S2TNN0</accession>
<sequence>MGARLVNKFLYPAPMPPHYECDSHPNHIIWVPHSNKKTPGAIPCLMVRCPGAKNLIIYAHGNGCDIGDMKMELDYFSHTLRAHVCAFELRGYGFNQGTPSEKSICNDIKDVYDYLTEKNPEGKFPYQNIILWGRSIGSGPTTWLASQLAEKKIDIAGLVLQSPFTSIKAAAQHIVGNMLGAFLSNRWNNVARIKKIKAPVLIIHGKMDTLIPHSHSEALIEACGSRNKRLHLSDTADHNRFDFTKDIILPVTKFVDDLCSNSFDWGERVSAKCPNDLYKIPEFAKKMHLKARTDKKIREVENPGSDFALGLDQAEGGAASAWRMGVGWEDRLCNQSTTGAEIFKSLLETTPPEKWKENEIIQELKATCDLNQKEMVRRLSTCDEMETVQKLLKANDVLLAVLELYKSGKMPKKEDTKSKPQPQSKKDAEVKNSDGTRVQRTASGISVANMQFRPSEQGKKLEEL</sequence>
<evidence type="ECO:0008006" key="6">
    <source>
        <dbReference type="Google" id="ProtNLM"/>
    </source>
</evidence>
<dbReference type="InterPro" id="IPR000073">
    <property type="entry name" value="AB_hydrolase_1"/>
</dbReference>
<evidence type="ECO:0000313" key="5">
    <source>
        <dbReference type="EMBL" id="CAD9760911.1"/>
    </source>
</evidence>
<proteinExistence type="predicted"/>
<feature type="domain" description="Serine aminopeptidase S33" evidence="4">
    <location>
        <begin position="191"/>
        <end position="239"/>
    </location>
</feature>
<name>A0A7S2TNN0_9EUKA</name>
<dbReference type="Pfam" id="PF03127">
    <property type="entry name" value="GAT"/>
    <property type="match status" value="1"/>
</dbReference>
<dbReference type="InterPro" id="IPR029058">
    <property type="entry name" value="AB_hydrolase_fold"/>
</dbReference>
<dbReference type="AlphaFoldDB" id="A0A7S2TNN0"/>
<evidence type="ECO:0000259" key="4">
    <source>
        <dbReference type="Pfam" id="PF12146"/>
    </source>
</evidence>
<feature type="compositionally biased region" description="Polar residues" evidence="1">
    <location>
        <begin position="435"/>
        <end position="454"/>
    </location>
</feature>
<dbReference type="GO" id="GO:0035091">
    <property type="term" value="F:phosphatidylinositol binding"/>
    <property type="evidence" value="ECO:0007669"/>
    <property type="project" value="InterPro"/>
</dbReference>
<dbReference type="GO" id="GO:0043130">
    <property type="term" value="F:ubiquitin binding"/>
    <property type="evidence" value="ECO:0007669"/>
    <property type="project" value="InterPro"/>
</dbReference>
<dbReference type="Pfam" id="PF12146">
    <property type="entry name" value="Hydrolase_4"/>
    <property type="match status" value="1"/>
</dbReference>
<organism evidence="5">
    <name type="scientific">Lotharella oceanica</name>
    <dbReference type="NCBI Taxonomy" id="641309"/>
    <lineage>
        <taxon>Eukaryota</taxon>
        <taxon>Sar</taxon>
        <taxon>Rhizaria</taxon>
        <taxon>Cercozoa</taxon>
        <taxon>Chlorarachniophyceae</taxon>
        <taxon>Lotharella</taxon>
    </lineage>
</organism>
<feature type="compositionally biased region" description="Basic and acidic residues" evidence="1">
    <location>
        <begin position="411"/>
        <end position="434"/>
    </location>
</feature>
<reference evidence="5" key="1">
    <citation type="submission" date="2021-01" db="EMBL/GenBank/DDBJ databases">
        <authorList>
            <person name="Corre E."/>
            <person name="Pelletier E."/>
            <person name="Niang G."/>
            <person name="Scheremetjew M."/>
            <person name="Finn R."/>
            <person name="Kale V."/>
            <person name="Holt S."/>
            <person name="Cochrane G."/>
            <person name="Meng A."/>
            <person name="Brown T."/>
            <person name="Cohen L."/>
        </authorList>
    </citation>
    <scope>NUCLEOTIDE SEQUENCE</scope>
    <source>
        <strain evidence="5">CCMP622</strain>
    </source>
</reference>
<dbReference type="EMBL" id="HBHP01013476">
    <property type="protein sequence ID" value="CAD9760911.1"/>
    <property type="molecule type" value="Transcribed_RNA"/>
</dbReference>
<dbReference type="PANTHER" id="PTHR12277:SF197">
    <property type="entry name" value="CHROMOSOME UNDETERMINED SCAFFOLD_38, WHOLE GENOME SHOTGUN SEQUENCE"/>
    <property type="match status" value="1"/>
</dbReference>
<evidence type="ECO:0000259" key="3">
    <source>
        <dbReference type="Pfam" id="PF03127"/>
    </source>
</evidence>
<dbReference type="InterPro" id="IPR038425">
    <property type="entry name" value="GAT_sf"/>
</dbReference>
<dbReference type="Gene3D" id="1.20.58.160">
    <property type="match status" value="1"/>
</dbReference>
<dbReference type="Gene3D" id="3.40.50.1820">
    <property type="entry name" value="alpha/beta hydrolase"/>
    <property type="match status" value="1"/>
</dbReference>